<evidence type="ECO:0000256" key="1">
    <source>
        <dbReference type="SAM" id="SignalP"/>
    </source>
</evidence>
<name>R7ZV15_9BACT</name>
<dbReference type="EMBL" id="AQHR01000049">
    <property type="protein sequence ID" value="EON77873.1"/>
    <property type="molecule type" value="Genomic_DNA"/>
</dbReference>
<evidence type="ECO:0000313" key="2">
    <source>
        <dbReference type="EMBL" id="EON77873.1"/>
    </source>
</evidence>
<keyword evidence="1" id="KW-0732">Signal</keyword>
<organism evidence="2 3">
    <name type="scientific">Lunatimonas lonarensis</name>
    <dbReference type="NCBI Taxonomy" id="1232681"/>
    <lineage>
        <taxon>Bacteria</taxon>
        <taxon>Pseudomonadati</taxon>
        <taxon>Bacteroidota</taxon>
        <taxon>Cytophagia</taxon>
        <taxon>Cytophagales</taxon>
        <taxon>Cyclobacteriaceae</taxon>
    </lineage>
</organism>
<feature type="chain" id="PRO_5004461975" description="Outer membrane protein beta-barrel domain-containing protein" evidence="1">
    <location>
        <begin position="29"/>
        <end position="225"/>
    </location>
</feature>
<sequence length="225" mass="25956">MYQTKYKRNMKNLITLAIAFSLVQFSWAQESKKVRTSEWSLVFGVNQPLFTNGFNFEIDYWADKWMVDYSHGIGLEFTGDFVTAEAQNQQLAFNITHSVGFGFGYRITKGLNLRLEPKWHVWEVHYADAFKSSEGLVDTYTTYTLGLGLYYRWTPFEKQNNALRGLTIAPNARWWPNIATTLDNNELAYFNSRTGQNEVHQANNIGMGNTPFFVNVSIGYTFGMK</sequence>
<proteinExistence type="predicted"/>
<protein>
    <recommendedName>
        <fullName evidence="4">Outer membrane protein beta-barrel domain-containing protein</fullName>
    </recommendedName>
</protein>
<dbReference type="Proteomes" id="UP000013909">
    <property type="component" value="Unassembled WGS sequence"/>
</dbReference>
<accession>R7ZV15</accession>
<evidence type="ECO:0008006" key="4">
    <source>
        <dbReference type="Google" id="ProtNLM"/>
    </source>
</evidence>
<comment type="caution">
    <text evidence="2">The sequence shown here is derived from an EMBL/GenBank/DDBJ whole genome shotgun (WGS) entry which is preliminary data.</text>
</comment>
<reference evidence="2 3" key="1">
    <citation type="submission" date="2013-02" db="EMBL/GenBank/DDBJ databases">
        <title>A novel strain isolated from Lonar lake, Maharashtra, India.</title>
        <authorList>
            <person name="Singh A."/>
        </authorList>
    </citation>
    <scope>NUCLEOTIDE SEQUENCE [LARGE SCALE GENOMIC DNA]</scope>
    <source>
        <strain evidence="2 3">AK24</strain>
    </source>
</reference>
<feature type="signal peptide" evidence="1">
    <location>
        <begin position="1"/>
        <end position="28"/>
    </location>
</feature>
<dbReference type="AlphaFoldDB" id="R7ZV15"/>
<keyword evidence="3" id="KW-1185">Reference proteome</keyword>
<evidence type="ECO:0000313" key="3">
    <source>
        <dbReference type="Proteomes" id="UP000013909"/>
    </source>
</evidence>
<gene>
    <name evidence="2" type="ORF">ADIS_1792</name>
</gene>
<dbReference type="STRING" id="1232681.ADIS_1792"/>